<evidence type="ECO:0000256" key="9">
    <source>
        <dbReference type="HAMAP-Rule" id="MF_03182"/>
    </source>
</evidence>
<feature type="binding site" evidence="9">
    <location>
        <position position="1068"/>
    </location>
    <ligand>
        <name>a divalent metal cation</name>
        <dbReference type="ChEBI" id="CHEBI:60240"/>
        <note>catalytic</note>
    </ligand>
</feature>
<dbReference type="Gene3D" id="3.30.420.10">
    <property type="entry name" value="Ribonuclease H-like superfamily/Ribonuclease H"/>
    <property type="match status" value="1"/>
</dbReference>
<dbReference type="Proteomes" id="UP000198372">
    <property type="component" value="Unassembled WGS sequence"/>
</dbReference>
<feature type="binding site" evidence="9">
    <location>
        <position position="1172"/>
    </location>
    <ligand>
        <name>a divalent metal cation</name>
        <dbReference type="ChEBI" id="CHEBI:60240"/>
        <note>catalytic</note>
    </ligand>
</feature>
<dbReference type="InterPro" id="IPR050785">
    <property type="entry name" value="PAN2-PAN3_catalytic_subunit"/>
</dbReference>
<dbReference type="GO" id="GO:0000932">
    <property type="term" value="C:P-body"/>
    <property type="evidence" value="ECO:0007669"/>
    <property type="project" value="TreeGrafter"/>
</dbReference>
<feature type="region of interest" description="Disordered" evidence="10">
    <location>
        <begin position="154"/>
        <end position="176"/>
    </location>
</feature>
<feature type="region of interest" description="Disordered" evidence="10">
    <location>
        <begin position="528"/>
        <end position="566"/>
    </location>
</feature>
<dbReference type="GO" id="GO:0006397">
    <property type="term" value="P:mRNA processing"/>
    <property type="evidence" value="ECO:0007669"/>
    <property type="project" value="UniProtKB-KW"/>
</dbReference>
<evidence type="ECO:0000256" key="7">
    <source>
        <dbReference type="ARBA" id="ARBA00022801"/>
    </source>
</evidence>
<evidence type="ECO:0000256" key="3">
    <source>
        <dbReference type="ARBA" id="ARBA00022574"/>
    </source>
</evidence>
<comment type="cofactor">
    <cofactor evidence="9">
        <name>a divalent metal cation</name>
        <dbReference type="ChEBI" id="CHEBI:60240"/>
    </cofactor>
    <text evidence="9">Binds 2 metal cations per subunit in the catalytic exonuclease domain.</text>
</comment>
<keyword evidence="4 9" id="KW-0507">mRNA processing</keyword>
<evidence type="ECO:0000256" key="2">
    <source>
        <dbReference type="ARBA" id="ARBA00022490"/>
    </source>
</evidence>
<accession>A0A238FLR1</accession>
<feature type="compositionally biased region" description="Basic residues" evidence="10">
    <location>
        <begin position="18"/>
        <end position="39"/>
    </location>
</feature>
<dbReference type="FunFam" id="3.30.420.10:FF:000028">
    <property type="entry name" value="PAN2-PAN3 deadenylation complex catalytic subunit PAN2"/>
    <property type="match status" value="1"/>
</dbReference>
<protein>
    <recommendedName>
        <fullName evidence="9">PAN2-PAN3 deadenylation complex catalytic subunit PAN2</fullName>
        <ecNumber evidence="9">3.1.13.4</ecNumber>
    </recommendedName>
    <alternativeName>
        <fullName evidence="9">PAB1P-dependent poly(A)-specific ribonuclease</fullName>
    </alternativeName>
    <alternativeName>
        <fullName evidence="9">Poly(A)-nuclease deadenylation complex subunit 2</fullName>
        <shortName evidence="9">PAN deadenylation complex subunit 2</shortName>
    </alternativeName>
</protein>
<evidence type="ECO:0000313" key="13">
    <source>
        <dbReference type="Proteomes" id="UP000198372"/>
    </source>
</evidence>
<dbReference type="InterPro" id="IPR048841">
    <property type="entry name" value="PAN2_N"/>
</dbReference>
<organism evidence="12 13">
    <name type="scientific">Microbotryum intermedium</name>
    <dbReference type="NCBI Taxonomy" id="269621"/>
    <lineage>
        <taxon>Eukaryota</taxon>
        <taxon>Fungi</taxon>
        <taxon>Dikarya</taxon>
        <taxon>Basidiomycota</taxon>
        <taxon>Pucciniomycotina</taxon>
        <taxon>Microbotryomycetes</taxon>
        <taxon>Microbotryales</taxon>
        <taxon>Microbotryaceae</taxon>
        <taxon>Microbotryum</taxon>
    </lineage>
</organism>
<feature type="binding site" evidence="9">
    <location>
        <position position="1066"/>
    </location>
    <ligand>
        <name>a divalent metal cation</name>
        <dbReference type="ChEBI" id="CHEBI:60240"/>
        <note>catalytic</note>
    </ligand>
</feature>
<keyword evidence="2 9" id="KW-0963">Cytoplasm</keyword>
<dbReference type="EMBL" id="FMSP01000020">
    <property type="protein sequence ID" value="SCV74095.1"/>
    <property type="molecule type" value="Genomic_DNA"/>
</dbReference>
<keyword evidence="7 9" id="KW-0378">Hydrolase</keyword>
<dbReference type="GO" id="GO:0000289">
    <property type="term" value="P:nuclear-transcribed mRNA poly(A) tail shortening"/>
    <property type="evidence" value="ECO:0007669"/>
    <property type="project" value="UniProtKB-UniRule"/>
</dbReference>
<dbReference type="GO" id="GO:0031251">
    <property type="term" value="C:PAN complex"/>
    <property type="evidence" value="ECO:0007669"/>
    <property type="project" value="UniProtKB-UniRule"/>
</dbReference>
<dbReference type="GO" id="GO:0004535">
    <property type="term" value="F:poly(A)-specific ribonuclease activity"/>
    <property type="evidence" value="ECO:0007669"/>
    <property type="project" value="UniProtKB-UniRule"/>
</dbReference>
<reference evidence="13" key="1">
    <citation type="submission" date="2016-09" db="EMBL/GenBank/DDBJ databases">
        <authorList>
            <person name="Jeantristanb JTB J.-T."/>
            <person name="Ricardo R."/>
        </authorList>
    </citation>
    <scope>NUCLEOTIDE SEQUENCE [LARGE SCALE GENOMIC DNA]</scope>
</reference>
<dbReference type="SUPFAM" id="SSF54001">
    <property type="entry name" value="Cysteine proteinases"/>
    <property type="match status" value="1"/>
</dbReference>
<evidence type="ECO:0000256" key="8">
    <source>
        <dbReference type="ARBA" id="ARBA00022839"/>
    </source>
</evidence>
<keyword evidence="6 9" id="KW-0479">Metal-binding</keyword>
<evidence type="ECO:0000256" key="5">
    <source>
        <dbReference type="ARBA" id="ARBA00022722"/>
    </source>
</evidence>
<dbReference type="Gene3D" id="2.130.10.10">
    <property type="entry name" value="YVTN repeat-like/Quinoprotein amine dehydrogenase"/>
    <property type="match status" value="1"/>
</dbReference>
<feature type="domain" description="USP" evidence="11">
    <location>
        <begin position="595"/>
        <end position="1011"/>
    </location>
</feature>
<proteinExistence type="inferred from homology"/>
<comment type="subunit">
    <text evidence="9">Forms a heterotrimer with an asymmetric homodimer of the regulatory subunit PAN3 to form the poly(A)-nuclease (PAN) deadenylation complex.</text>
</comment>
<evidence type="ECO:0000256" key="6">
    <source>
        <dbReference type="ARBA" id="ARBA00022723"/>
    </source>
</evidence>
<dbReference type="SUPFAM" id="SSF69322">
    <property type="entry name" value="Tricorn protease domain 2"/>
    <property type="match status" value="1"/>
</dbReference>
<dbReference type="InterPro" id="IPR038765">
    <property type="entry name" value="Papain-like_cys_pep_sf"/>
</dbReference>
<feature type="compositionally biased region" description="Basic and acidic residues" evidence="10">
    <location>
        <begin position="541"/>
        <end position="550"/>
    </location>
</feature>
<dbReference type="InterPro" id="IPR036397">
    <property type="entry name" value="RNaseH_sf"/>
</dbReference>
<dbReference type="PANTHER" id="PTHR15728:SF0">
    <property type="entry name" value="PAN2-PAN3 DEADENYLATION COMPLEX CATALYTIC SUBUNIT PAN2"/>
    <property type="match status" value="1"/>
</dbReference>
<comment type="function">
    <text evidence="9">Catalytic subunit of the poly(A)-nuclease (PAN) deadenylation complex, one of two cytoplasmic mRNA deadenylases involved in mRNA turnover. PAN specifically shortens poly(A) tails of RNA and the activity is stimulated by poly(A)-binding protein PAB1. PAN deadenylation is followed by rapid degradation of the shortened mRNA tails by the CCR4-NOT complex. Deadenylated mRNAs are then degraded by two alternative mechanisms, namely exosome-mediated 3'-5' exonucleolytic degradation, or deadenlyation-dependent mRNA decaping and subsequent 5'-3' exonucleolytic degradation by XRN1. May also be involved in post-transcriptional maturation of mRNA poly(A) tails.</text>
</comment>
<dbReference type="Pfam" id="PF00929">
    <property type="entry name" value="RNase_T"/>
    <property type="match status" value="1"/>
</dbReference>
<feature type="compositionally biased region" description="Polar residues" evidence="10">
    <location>
        <begin position="54"/>
        <end position="65"/>
    </location>
</feature>
<evidence type="ECO:0000256" key="10">
    <source>
        <dbReference type="SAM" id="MobiDB-lite"/>
    </source>
</evidence>
<dbReference type="STRING" id="269621.A0A238FLR1"/>
<evidence type="ECO:0000313" key="12">
    <source>
        <dbReference type="EMBL" id="SCV74095.1"/>
    </source>
</evidence>
<dbReference type="CDD" id="cd06143">
    <property type="entry name" value="PAN2_exo"/>
    <property type="match status" value="1"/>
</dbReference>
<dbReference type="SUPFAM" id="SSF53098">
    <property type="entry name" value="Ribonuclease H-like"/>
    <property type="match status" value="1"/>
</dbReference>
<gene>
    <name evidence="9" type="primary">PAN2</name>
    <name evidence="12" type="ORF">BQ2448_6527</name>
</gene>
<dbReference type="Pfam" id="PF13423">
    <property type="entry name" value="UCH_1"/>
    <property type="match status" value="1"/>
</dbReference>
<sequence>MASYVGAFDPHPNAIHPLHLHHSHHPQPPHPQMHPHSHAHPPTSSSHLQGGPLQPQSHASGQATRSGLPSSSSIMSSDPNNSHLRSTWHPLPSIYLPTAASSILFDPAQPLLLAASALGTVSTYVCNPTSGLTSRYTSYRAHHGPVGEIAADQNGILSVGGGSPSPSSSSSARRNQYSSIKMANRRGLTSWAIETDTTLPLTTFAYTPARSSEIVTTGPGSDLFVVNLNRGSVVRRQATPSPFVHLRRSTHLVASSTTGSLVLLDARTSELSTTETVLAHTGGISQLEVEGNYIVTVGYTMRQGLPLPDPYLKLHDARFLRPLSPIPFPTPPALIKFHPRISGSVFVASAEGRVQMLDLKEVGKGSVFQIDTPAYLSSMAVSPTGQGLALTDVEGYVHLWSAQNDSKFLRFEAEPIELPDVVDPPERIHWNEQTPLNSIGMPYYSEPLLSLSTANNVDLRPHPFHHRKPILDPALLASVKQVDFVGYAAYPPSMRASQRRNQVPKMADDQRRMGMDVPMFRSDKERAAMKKKRDGVTEEQQALKDFKGELPDGEDSEEDKGKKKMPNHYRKVEIQYSKFGVEDFDFGFYNKTPYSGLETHISNSYTNSLLQALHYTTPVRTLAEAHTHTSCPKENCLLCEAGFLFRMLGDAKGMNCQASNFSRAFGASPQGRSKSGNLSRGGDLPADNPFDVATVSALGLMDHDNETSSTVAYASLIQTFSRYLLEQMSAESNVGSNASLFQAKTTADDNSVPSPLAQLLRIEAKTVSVCSQCGSQSGRDTSFTTVDLLYPRRVSRYRGWWCLARYLINSPPCQALSNELPPASDFATLLRNSIHRETIARMVCPACRQSNHLRIRRVIAENTLLPPVLVVNAGVRTSDELEVWMDGSAAATTGTGTGTGTGGKRRFLEPRFEVRGQGEVLSIESPPKEVKERIEGEDGAVYELRAMVVHVQAEGDAPHLVALARVSSEEASPGSSWHVFNDFLVRPISEDEALSFPSSWKIPAVMFYQRIDSASLLDFSALPLKGDPSILCEDITVSKNRDPKLIKHQPLKANELPRPGTLISIDAEFVSLQLEEAEFHSDGTKKVLRPSRMTLARVSVLRGEGEDTGIPFIDDHIQTSEPVVDYLTEFSAGDLDPFASRHTLVPLKVAYKKLRMLVDLGCVFIGHGLNKDFRIINIYIPPSQIIDTVNIYHLSHRQRKLSLRFLAWAVLKLDIQSDTHDSIEDARTALQLYEEYYRLEAEGTWEEVLEEVYRDGKATNFKVPLPGGSIPTISPIPASAKISSSSKTATPANSTPSIRSPRSSYRQPSGF</sequence>
<evidence type="ECO:0000256" key="1">
    <source>
        <dbReference type="ARBA" id="ARBA00004496"/>
    </source>
</evidence>
<dbReference type="InterPro" id="IPR013520">
    <property type="entry name" value="Ribonucl_H"/>
</dbReference>
<keyword evidence="3" id="KW-0853">WD repeat</keyword>
<dbReference type="GO" id="GO:0046872">
    <property type="term" value="F:metal ion binding"/>
    <property type="evidence" value="ECO:0007669"/>
    <property type="project" value="UniProtKB-KW"/>
</dbReference>
<dbReference type="InterPro" id="IPR012337">
    <property type="entry name" value="RNaseH-like_sf"/>
</dbReference>
<feature type="compositionally biased region" description="Low complexity" evidence="10">
    <location>
        <begin position="66"/>
        <end position="82"/>
    </location>
</feature>
<feature type="compositionally biased region" description="Low complexity" evidence="10">
    <location>
        <begin position="1281"/>
        <end position="1292"/>
    </location>
</feature>
<feature type="region of interest" description="Disordered" evidence="10">
    <location>
        <begin position="1281"/>
        <end position="1311"/>
    </location>
</feature>
<dbReference type="InterPro" id="IPR030843">
    <property type="entry name" value="PAN2"/>
</dbReference>
<dbReference type="Pfam" id="PF20770">
    <property type="entry name" value="PAN2_N"/>
    <property type="match status" value="1"/>
</dbReference>
<keyword evidence="5 9" id="KW-0540">Nuclease</keyword>
<comment type="domain">
    <text evidence="9">Contains a pseudo-UCH domain. This ubiquitin C-terminal hydrolase (UCH)-like or ubiquitin specific protease (USP)-like domain is predicted to be catalytically inactive because it lacks the active site catalytic triad characteristic of thiol proteases, with residues at the equivalent structural positions that are incompatible with catalysis, and it cannot bind ubiquitin. It functions as a structural scaffold for intra- and intermolecular interactions in the complex.</text>
</comment>
<dbReference type="OrthoDB" id="16516at2759"/>
<dbReference type="InterPro" id="IPR015943">
    <property type="entry name" value="WD40/YVTN_repeat-like_dom_sf"/>
</dbReference>
<keyword evidence="13" id="KW-1185">Reference proteome</keyword>
<dbReference type="InterPro" id="IPR028889">
    <property type="entry name" value="USP"/>
</dbReference>
<comment type="activity regulation">
    <text evidence="9">Positively regulated by the regulatory subunit PAN3.</text>
</comment>
<dbReference type="PANTHER" id="PTHR15728">
    <property type="entry name" value="DEADENYLATION COMPLEX CATALYTIC SUBUNIT PAN2"/>
    <property type="match status" value="1"/>
</dbReference>
<dbReference type="EC" id="3.1.13.4" evidence="9"/>
<dbReference type="HAMAP" id="MF_03182">
    <property type="entry name" value="PAN2"/>
    <property type="match status" value="1"/>
</dbReference>
<dbReference type="InterPro" id="IPR028881">
    <property type="entry name" value="PAN2_UCH_dom"/>
</dbReference>
<name>A0A238FLR1_9BASI</name>
<comment type="domain">
    <text evidence="9">The linker, or PAN3 interaction domain (PID), between the WD40 repeats and the pseudo-UCH domain mediates interaction with PAN3.</text>
</comment>
<dbReference type="SMART" id="SM00479">
    <property type="entry name" value="EXOIII"/>
    <property type="match status" value="1"/>
</dbReference>
<feature type="region of interest" description="Disordered" evidence="10">
    <location>
        <begin position="1"/>
        <end position="83"/>
    </location>
</feature>
<comment type="catalytic activity">
    <reaction evidence="9">
        <text>Exonucleolytic cleavage of poly(A) to 5'-AMP.</text>
        <dbReference type="EC" id="3.1.13.4"/>
    </reaction>
</comment>
<evidence type="ECO:0000256" key="4">
    <source>
        <dbReference type="ARBA" id="ARBA00022664"/>
    </source>
</evidence>
<dbReference type="Gene3D" id="3.90.70.10">
    <property type="entry name" value="Cysteine proteinases"/>
    <property type="match status" value="1"/>
</dbReference>
<keyword evidence="8 9" id="KW-0269">Exonuclease</keyword>
<feature type="region of interest" description="Disordered" evidence="10">
    <location>
        <begin position="666"/>
        <end position="685"/>
    </location>
</feature>
<evidence type="ECO:0000259" key="11">
    <source>
        <dbReference type="PROSITE" id="PS50235"/>
    </source>
</evidence>
<dbReference type="GO" id="GO:0003676">
    <property type="term" value="F:nucleic acid binding"/>
    <property type="evidence" value="ECO:0007669"/>
    <property type="project" value="InterPro"/>
</dbReference>
<comment type="subcellular location">
    <subcellularLocation>
        <location evidence="1 9">Cytoplasm</location>
    </subcellularLocation>
</comment>
<comment type="caution">
    <text evidence="9">Lacks conserved residue(s) required for the propagation of feature annotation.</text>
</comment>
<feature type="binding site" evidence="9">
    <location>
        <position position="1225"/>
    </location>
    <ligand>
        <name>a divalent metal cation</name>
        <dbReference type="ChEBI" id="CHEBI:60240"/>
        <note>catalytic</note>
    </ligand>
</feature>
<dbReference type="PROSITE" id="PS50235">
    <property type="entry name" value="USP_3"/>
    <property type="match status" value="1"/>
</dbReference>
<feature type="compositionally biased region" description="Polar residues" evidence="10">
    <location>
        <begin position="1293"/>
        <end position="1311"/>
    </location>
</feature>
<comment type="similarity">
    <text evidence="9">Belongs to the peptidase C19 family. PAN2 subfamily.</text>
</comment>